<dbReference type="AlphaFoldDB" id="A0A9D2UY63"/>
<dbReference type="NCBIfam" id="NF001221">
    <property type="entry name" value="PRK00197.1"/>
    <property type="match status" value="1"/>
</dbReference>
<dbReference type="CDD" id="cd07079">
    <property type="entry name" value="ALDH_F18-19_ProA-GPR"/>
    <property type="match status" value="1"/>
</dbReference>
<dbReference type="GO" id="GO:0050661">
    <property type="term" value="F:NADP binding"/>
    <property type="evidence" value="ECO:0007669"/>
    <property type="project" value="InterPro"/>
</dbReference>
<gene>
    <name evidence="7" type="primary">proA</name>
    <name evidence="9" type="ORF">K8U77_09450</name>
</gene>
<dbReference type="PIRSF" id="PIRSF000151">
    <property type="entry name" value="GPR"/>
    <property type="match status" value="1"/>
</dbReference>
<dbReference type="Gene3D" id="3.40.605.10">
    <property type="entry name" value="Aldehyde Dehydrogenase, Chain A, domain 1"/>
    <property type="match status" value="1"/>
</dbReference>
<dbReference type="InterPro" id="IPR016162">
    <property type="entry name" value="Ald_DH_N"/>
</dbReference>
<reference evidence="9" key="1">
    <citation type="journal article" date="2021" name="PeerJ">
        <title>Extensive microbial diversity within the chicken gut microbiome revealed by metagenomics and culture.</title>
        <authorList>
            <person name="Gilroy R."/>
            <person name="Ravi A."/>
            <person name="Getino M."/>
            <person name="Pursley I."/>
            <person name="Horton D.L."/>
            <person name="Alikhan N.F."/>
            <person name="Baker D."/>
            <person name="Gharbi K."/>
            <person name="Hall N."/>
            <person name="Watson M."/>
            <person name="Adriaenssens E.M."/>
            <person name="Foster-Nyarko E."/>
            <person name="Jarju S."/>
            <person name="Secka A."/>
            <person name="Antonio M."/>
            <person name="Oren A."/>
            <person name="Chaudhuri R.R."/>
            <person name="La Ragione R."/>
            <person name="Hildebrand F."/>
            <person name="Pallen M.J."/>
        </authorList>
    </citation>
    <scope>NUCLEOTIDE SEQUENCE</scope>
    <source>
        <strain evidence="9">ChiGjej6B6-11269</strain>
    </source>
</reference>
<dbReference type="Pfam" id="PF00171">
    <property type="entry name" value="Aldedh"/>
    <property type="match status" value="1"/>
</dbReference>
<dbReference type="PANTHER" id="PTHR11063">
    <property type="entry name" value="GLUTAMATE SEMIALDEHYDE DEHYDROGENASE"/>
    <property type="match status" value="1"/>
</dbReference>
<dbReference type="InterPro" id="IPR012134">
    <property type="entry name" value="Glu-5-SA_DH"/>
</dbReference>
<comment type="function">
    <text evidence="7">Catalyzes the NADPH-dependent reduction of L-glutamate 5-phosphate into L-glutamate 5-semialdehyde and phosphate. The product spontaneously undergoes cyclization to form 1-pyrroline-5-carboxylate.</text>
</comment>
<evidence type="ECO:0000256" key="6">
    <source>
        <dbReference type="ARBA" id="ARBA00049024"/>
    </source>
</evidence>
<dbReference type="NCBIfam" id="TIGR00407">
    <property type="entry name" value="proA"/>
    <property type="match status" value="1"/>
</dbReference>
<dbReference type="InterPro" id="IPR015590">
    <property type="entry name" value="Aldehyde_DH_dom"/>
</dbReference>
<dbReference type="SUPFAM" id="SSF53720">
    <property type="entry name" value="ALDH-like"/>
    <property type="match status" value="1"/>
</dbReference>
<dbReference type="EMBL" id="DYWI01000188">
    <property type="protein sequence ID" value="HJF66321.1"/>
    <property type="molecule type" value="Genomic_DNA"/>
</dbReference>
<dbReference type="GO" id="GO:0004350">
    <property type="term" value="F:glutamate-5-semialdehyde dehydrogenase activity"/>
    <property type="evidence" value="ECO:0007669"/>
    <property type="project" value="UniProtKB-UniRule"/>
</dbReference>
<evidence type="ECO:0000313" key="9">
    <source>
        <dbReference type="EMBL" id="HJF66321.1"/>
    </source>
</evidence>
<dbReference type="EC" id="1.2.1.41" evidence="7"/>
<dbReference type="HAMAP" id="MF_00412">
    <property type="entry name" value="ProA"/>
    <property type="match status" value="1"/>
</dbReference>
<accession>A0A9D2UY63</accession>
<protein>
    <recommendedName>
        <fullName evidence="7">Gamma-glutamyl phosphate reductase</fullName>
        <shortName evidence="7">GPR</shortName>
        <ecNumber evidence="7">1.2.1.41</ecNumber>
    </recommendedName>
    <alternativeName>
        <fullName evidence="7">Glutamate-5-semialdehyde dehydrogenase</fullName>
    </alternativeName>
    <alternativeName>
        <fullName evidence="7">Glutamyl-gamma-semialdehyde dehydrogenase</fullName>
        <shortName evidence="7">GSA dehydrogenase</shortName>
    </alternativeName>
</protein>
<evidence type="ECO:0000313" key="10">
    <source>
        <dbReference type="Proteomes" id="UP000786989"/>
    </source>
</evidence>
<evidence type="ECO:0000256" key="4">
    <source>
        <dbReference type="ARBA" id="ARBA00022857"/>
    </source>
</evidence>
<evidence type="ECO:0000256" key="3">
    <source>
        <dbReference type="ARBA" id="ARBA00022650"/>
    </source>
</evidence>
<dbReference type="PANTHER" id="PTHR11063:SF8">
    <property type="entry name" value="DELTA-1-PYRROLINE-5-CARBOXYLATE SYNTHASE"/>
    <property type="match status" value="1"/>
</dbReference>
<organism evidence="9 10">
    <name type="scientific">Slackia equolifaciens</name>
    <dbReference type="NCBI Taxonomy" id="498718"/>
    <lineage>
        <taxon>Bacteria</taxon>
        <taxon>Bacillati</taxon>
        <taxon>Actinomycetota</taxon>
        <taxon>Coriobacteriia</taxon>
        <taxon>Eggerthellales</taxon>
        <taxon>Eggerthellaceae</taxon>
        <taxon>Slackia</taxon>
    </lineage>
</organism>
<feature type="domain" description="Aldehyde dehydrogenase" evidence="8">
    <location>
        <begin position="121"/>
        <end position="294"/>
    </location>
</feature>
<keyword evidence="4 7" id="KW-0521">NADP</keyword>
<keyword evidence="2 7" id="KW-0028">Amino-acid biosynthesis</keyword>
<dbReference type="InterPro" id="IPR016163">
    <property type="entry name" value="Ald_DH_C"/>
</dbReference>
<evidence type="ECO:0000259" key="8">
    <source>
        <dbReference type="Pfam" id="PF00171"/>
    </source>
</evidence>
<dbReference type="GO" id="GO:0055129">
    <property type="term" value="P:L-proline biosynthetic process"/>
    <property type="evidence" value="ECO:0007669"/>
    <property type="project" value="UniProtKB-UniRule"/>
</dbReference>
<comment type="similarity">
    <text evidence="7">Belongs to the gamma-glutamyl phosphate reductase family.</text>
</comment>
<comment type="caution">
    <text evidence="9">The sequence shown here is derived from an EMBL/GenBank/DDBJ whole genome shotgun (WGS) entry which is preliminary data.</text>
</comment>
<comment type="pathway">
    <text evidence="1 7">Amino-acid biosynthesis; L-proline biosynthesis; L-glutamate 5-semialdehyde from L-glutamate: step 2/2.</text>
</comment>
<keyword evidence="5 7" id="KW-0560">Oxidoreductase</keyword>
<comment type="catalytic activity">
    <reaction evidence="6 7">
        <text>L-glutamate 5-semialdehyde + phosphate + NADP(+) = L-glutamyl 5-phosphate + NADPH + H(+)</text>
        <dbReference type="Rhea" id="RHEA:19541"/>
        <dbReference type="ChEBI" id="CHEBI:15378"/>
        <dbReference type="ChEBI" id="CHEBI:43474"/>
        <dbReference type="ChEBI" id="CHEBI:57783"/>
        <dbReference type="ChEBI" id="CHEBI:58066"/>
        <dbReference type="ChEBI" id="CHEBI:58274"/>
        <dbReference type="ChEBI" id="CHEBI:58349"/>
        <dbReference type="EC" id="1.2.1.41"/>
    </reaction>
</comment>
<sequence>MGMQEDVRNLALRAKKASRKLTGMGEDALREAVCAMAAALEKRSAEILAANALDMRAGESSGMSAGLLDRLRLDEGRVKGMADGLRAQAATPDIFGPDQTDVRTIGNATIPGLEGVLRIARTPVPLGVVAMVYEARPNVTADAAGACLRSGNACVLRGGSQAINSNRAIATILRDALGAMGLPADCVCLLDSTDRAATDELMRLRGIVDVLVPRGGAGLIRHCVETSLVPVIETGTGNCHIYVNESAEFYMARRIVMNAKTQRVGVCNAAETLLVDEAIAKDFLPRMLSELAAAGVTIHGDATARACAAAADAEGISSEAPVLAHFVDATEEDWATEYLSMDIAVHVVSGVDEAIEHVNSYGTGHSECIVTSPDYAECASDGTPAARFLDEVDAAAVYVNASTRFTDGGCFGLGAEIGISTQKLHVRGPFAAESLITHKYQVTGQGQVRP</sequence>
<keyword evidence="3 7" id="KW-0641">Proline biosynthesis</keyword>
<comment type="subcellular location">
    <subcellularLocation>
        <location evidence="7">Cytoplasm</location>
    </subcellularLocation>
</comment>
<keyword evidence="7" id="KW-0963">Cytoplasm</keyword>
<dbReference type="GO" id="GO:0005737">
    <property type="term" value="C:cytoplasm"/>
    <property type="evidence" value="ECO:0007669"/>
    <property type="project" value="UniProtKB-SubCell"/>
</dbReference>
<reference evidence="9" key="2">
    <citation type="submission" date="2021-09" db="EMBL/GenBank/DDBJ databases">
        <authorList>
            <person name="Gilroy R."/>
        </authorList>
    </citation>
    <scope>NUCLEOTIDE SEQUENCE</scope>
    <source>
        <strain evidence="9">ChiGjej6B6-11269</strain>
    </source>
</reference>
<evidence type="ECO:0000256" key="1">
    <source>
        <dbReference type="ARBA" id="ARBA00004985"/>
    </source>
</evidence>
<evidence type="ECO:0000256" key="2">
    <source>
        <dbReference type="ARBA" id="ARBA00022605"/>
    </source>
</evidence>
<dbReference type="FunFam" id="3.40.309.10:FF:000006">
    <property type="entry name" value="Gamma-glutamyl phosphate reductase"/>
    <property type="match status" value="1"/>
</dbReference>
<dbReference type="Proteomes" id="UP000786989">
    <property type="component" value="Unassembled WGS sequence"/>
</dbReference>
<proteinExistence type="inferred from homology"/>
<dbReference type="InterPro" id="IPR000965">
    <property type="entry name" value="GPR_dom"/>
</dbReference>
<dbReference type="InterPro" id="IPR016161">
    <property type="entry name" value="Ald_DH/histidinol_DH"/>
</dbReference>
<evidence type="ECO:0000256" key="5">
    <source>
        <dbReference type="ARBA" id="ARBA00023002"/>
    </source>
</evidence>
<dbReference type="Gene3D" id="3.40.309.10">
    <property type="entry name" value="Aldehyde Dehydrogenase, Chain A, domain 2"/>
    <property type="match status" value="1"/>
</dbReference>
<name>A0A9D2UY63_9ACTN</name>
<evidence type="ECO:0000256" key="7">
    <source>
        <dbReference type="HAMAP-Rule" id="MF_00412"/>
    </source>
</evidence>